<proteinExistence type="predicted"/>
<organism evidence="8 9">
    <name type="scientific">Thalassolituus pacificus</name>
    <dbReference type="NCBI Taxonomy" id="2975440"/>
    <lineage>
        <taxon>Bacteria</taxon>
        <taxon>Pseudomonadati</taxon>
        <taxon>Pseudomonadota</taxon>
        <taxon>Gammaproteobacteria</taxon>
        <taxon>Oceanospirillales</taxon>
        <taxon>Oceanospirillaceae</taxon>
        <taxon>Thalassolituus</taxon>
    </lineage>
</organism>
<keyword evidence="2 8" id="KW-0436">Ligase</keyword>
<reference evidence="8" key="2">
    <citation type="submission" date="2022-08" db="EMBL/GenBank/DDBJ databases">
        <authorList>
            <person name="Dong C."/>
        </authorList>
    </citation>
    <scope>NUCLEOTIDE SEQUENCE</scope>
    <source>
        <strain evidence="8">59MF3M-4</strain>
    </source>
</reference>
<dbReference type="GO" id="GO:0003910">
    <property type="term" value="F:DNA ligase (ATP) activity"/>
    <property type="evidence" value="ECO:0007669"/>
    <property type="project" value="UniProtKB-EC"/>
</dbReference>
<dbReference type="SUPFAM" id="SSF50249">
    <property type="entry name" value="Nucleic acid-binding proteins"/>
    <property type="match status" value="1"/>
</dbReference>
<dbReference type="EC" id="6.5.1.1" evidence="8"/>
<keyword evidence="3" id="KW-0235">DNA replication</keyword>
<dbReference type="InterPro" id="IPR012340">
    <property type="entry name" value="NA-bd_OB-fold"/>
</dbReference>
<dbReference type="CDD" id="cd07896">
    <property type="entry name" value="Adenylation_kDNA_ligase_like"/>
    <property type="match status" value="1"/>
</dbReference>
<dbReference type="Gene3D" id="3.30.1490.70">
    <property type="match status" value="1"/>
</dbReference>
<evidence type="ECO:0000256" key="5">
    <source>
        <dbReference type="ARBA" id="ARBA00023204"/>
    </source>
</evidence>
<evidence type="ECO:0000313" key="9">
    <source>
        <dbReference type="Proteomes" id="UP001147830"/>
    </source>
</evidence>
<dbReference type="NCBIfam" id="NF006592">
    <property type="entry name" value="PRK09125.1"/>
    <property type="match status" value="1"/>
</dbReference>
<feature type="domain" description="ATP-dependent DNA ligase family profile" evidence="7">
    <location>
        <begin position="130"/>
        <end position="232"/>
    </location>
</feature>
<keyword evidence="4" id="KW-0227">DNA damage</keyword>
<evidence type="ECO:0000256" key="3">
    <source>
        <dbReference type="ARBA" id="ARBA00022705"/>
    </source>
</evidence>
<name>A0A9X3AQU4_9GAMM</name>
<dbReference type="InterPro" id="IPR016059">
    <property type="entry name" value="DNA_ligase_ATP-dep_CS"/>
</dbReference>
<protein>
    <submittedName>
        <fullName evidence="8">DNA ligase</fullName>
        <ecNumber evidence="8">6.5.1.1</ecNumber>
    </submittedName>
</protein>
<evidence type="ECO:0000256" key="1">
    <source>
        <dbReference type="ARBA" id="ARBA00001968"/>
    </source>
</evidence>
<dbReference type="RefSeq" id="WP_260975382.1">
    <property type="nucleotide sequence ID" value="NZ_JAOANI010000014.1"/>
</dbReference>
<dbReference type="GO" id="GO:0006260">
    <property type="term" value="P:DNA replication"/>
    <property type="evidence" value="ECO:0007669"/>
    <property type="project" value="UniProtKB-KW"/>
</dbReference>
<dbReference type="PANTHER" id="PTHR47810:SF1">
    <property type="entry name" value="DNA LIGASE B"/>
    <property type="match status" value="1"/>
</dbReference>
<dbReference type="Gene3D" id="3.30.470.30">
    <property type="entry name" value="DNA ligase/mRNA capping enzyme"/>
    <property type="match status" value="1"/>
</dbReference>
<dbReference type="PROSITE" id="PS00333">
    <property type="entry name" value="DNA_LIGASE_A2"/>
    <property type="match status" value="1"/>
</dbReference>
<keyword evidence="9" id="KW-1185">Reference proteome</keyword>
<dbReference type="AlphaFoldDB" id="A0A9X3AQU4"/>
<dbReference type="GO" id="GO:0006310">
    <property type="term" value="P:DNA recombination"/>
    <property type="evidence" value="ECO:0007669"/>
    <property type="project" value="InterPro"/>
</dbReference>
<comment type="catalytic activity">
    <reaction evidence="6">
        <text>ATP + (deoxyribonucleotide)n-3'-hydroxyl + 5'-phospho-(deoxyribonucleotide)m = (deoxyribonucleotide)n+m + AMP + diphosphate.</text>
        <dbReference type="EC" id="6.5.1.1"/>
    </reaction>
</comment>
<comment type="cofactor">
    <cofactor evidence="1">
        <name>a divalent metal cation</name>
        <dbReference type="ChEBI" id="CHEBI:60240"/>
    </cofactor>
</comment>
<dbReference type="Proteomes" id="UP001147830">
    <property type="component" value="Unassembled WGS sequence"/>
</dbReference>
<dbReference type="CDD" id="cd08041">
    <property type="entry name" value="OBF_kDNA_ligase_like"/>
    <property type="match status" value="1"/>
</dbReference>
<evidence type="ECO:0000313" key="8">
    <source>
        <dbReference type="EMBL" id="MCT7358475.1"/>
    </source>
</evidence>
<dbReference type="EMBL" id="JAOANI010000014">
    <property type="protein sequence ID" value="MCT7358475.1"/>
    <property type="molecule type" value="Genomic_DNA"/>
</dbReference>
<dbReference type="InterPro" id="IPR012310">
    <property type="entry name" value="DNA_ligase_ATP-dep_cent"/>
</dbReference>
<sequence>MDNVITLMIILLVGLWPQLVMASDIVPPPLMLAKVYSKGIDVAQYYVSEKLDGVRAYWNGHQLLTRSGRPINAPAWFLSSLPKNPLDGELWAGRGQFSFVSGLVRRHHPNDADWMKVKYMVFDLPQMAVPFTERLWVLRTLVAQQANPQLKVLDQSKVSSEQELEKKLQMITAAGGEGLMLRRSQSLYQVARSDDLLKMKLSQDDEAEVVGYVAGEGKYRGALGALVVRTADGREFRLGTGFSDDERFSPPPLGAQVTFSYNGLTEHGLPRFARFVRVRPQE</sequence>
<evidence type="ECO:0000256" key="4">
    <source>
        <dbReference type="ARBA" id="ARBA00022763"/>
    </source>
</evidence>
<evidence type="ECO:0000256" key="6">
    <source>
        <dbReference type="ARBA" id="ARBA00034003"/>
    </source>
</evidence>
<dbReference type="InterPro" id="IPR050326">
    <property type="entry name" value="NAD_dep_DNA_ligaseB"/>
</dbReference>
<dbReference type="Pfam" id="PF01068">
    <property type="entry name" value="DNA_ligase_A_M"/>
    <property type="match status" value="1"/>
</dbReference>
<accession>A0A9X3AQU4</accession>
<dbReference type="PROSITE" id="PS50160">
    <property type="entry name" value="DNA_LIGASE_A3"/>
    <property type="match status" value="1"/>
</dbReference>
<evidence type="ECO:0000259" key="7">
    <source>
        <dbReference type="PROSITE" id="PS50160"/>
    </source>
</evidence>
<dbReference type="Pfam" id="PF14743">
    <property type="entry name" value="DNA_ligase_OB_2"/>
    <property type="match status" value="1"/>
</dbReference>
<dbReference type="Gene3D" id="2.40.50.140">
    <property type="entry name" value="Nucleic acid-binding proteins"/>
    <property type="match status" value="1"/>
</dbReference>
<keyword evidence="5" id="KW-0234">DNA repair</keyword>
<dbReference type="GO" id="GO:0005524">
    <property type="term" value="F:ATP binding"/>
    <property type="evidence" value="ECO:0007669"/>
    <property type="project" value="InterPro"/>
</dbReference>
<dbReference type="GO" id="GO:0006281">
    <property type="term" value="P:DNA repair"/>
    <property type="evidence" value="ECO:0007669"/>
    <property type="project" value="UniProtKB-KW"/>
</dbReference>
<dbReference type="PANTHER" id="PTHR47810">
    <property type="entry name" value="DNA LIGASE"/>
    <property type="match status" value="1"/>
</dbReference>
<gene>
    <name evidence="8" type="ORF">NYR02_05505</name>
</gene>
<evidence type="ECO:0000256" key="2">
    <source>
        <dbReference type="ARBA" id="ARBA00022598"/>
    </source>
</evidence>
<dbReference type="SUPFAM" id="SSF56091">
    <property type="entry name" value="DNA ligase/mRNA capping enzyme, catalytic domain"/>
    <property type="match status" value="1"/>
</dbReference>
<reference evidence="8" key="1">
    <citation type="journal article" date="2022" name="Front. Microbiol.">
        <title>Genome-based taxonomic rearrangement of Oceanobacter-related bacteria including the description of Thalassolituus hydrocarbonoclasticus sp. nov. and Thalassolituus pacificus sp. nov. and emended description of the genus Thalassolituus.</title>
        <authorList>
            <person name="Dong C."/>
            <person name="Wei L."/>
            <person name="Wang J."/>
            <person name="Lai Q."/>
            <person name="Huang Z."/>
            <person name="Shao Z."/>
        </authorList>
    </citation>
    <scope>NUCLEOTIDE SEQUENCE</scope>
    <source>
        <strain evidence="8">59MF3M-4</strain>
    </source>
</reference>
<dbReference type="InterPro" id="IPR029319">
    <property type="entry name" value="DNA_ligase_OB"/>
</dbReference>
<comment type="caution">
    <text evidence="8">The sequence shown here is derived from an EMBL/GenBank/DDBJ whole genome shotgun (WGS) entry which is preliminary data.</text>
</comment>